<dbReference type="InterPro" id="IPR000620">
    <property type="entry name" value="EamA_dom"/>
</dbReference>
<dbReference type="Proteomes" id="UP000652755">
    <property type="component" value="Unassembled WGS sequence"/>
</dbReference>
<dbReference type="EMBL" id="JACRYL010000021">
    <property type="protein sequence ID" value="MBC6112478.1"/>
    <property type="molecule type" value="Genomic_DNA"/>
</dbReference>
<keyword evidence="1" id="KW-0812">Transmembrane</keyword>
<gene>
    <name evidence="3" type="ORF">H7U22_18805</name>
</gene>
<evidence type="ECO:0000259" key="2">
    <source>
        <dbReference type="Pfam" id="PF00892"/>
    </source>
</evidence>
<evidence type="ECO:0000256" key="1">
    <source>
        <dbReference type="SAM" id="Phobius"/>
    </source>
</evidence>
<name>A0ABR7KXQ9_9SPHI</name>
<keyword evidence="4" id="KW-1185">Reference proteome</keyword>
<dbReference type="InterPro" id="IPR037185">
    <property type="entry name" value="EmrE-like"/>
</dbReference>
<dbReference type="Pfam" id="PF00892">
    <property type="entry name" value="EamA"/>
    <property type="match status" value="1"/>
</dbReference>
<keyword evidence="1" id="KW-0472">Membrane</keyword>
<feature type="transmembrane region" description="Helical" evidence="1">
    <location>
        <begin position="30"/>
        <end position="52"/>
    </location>
</feature>
<reference evidence="3 4" key="1">
    <citation type="submission" date="2020-08" db="EMBL/GenBank/DDBJ databases">
        <authorList>
            <person name="Sun Q."/>
            <person name="Inoue M."/>
        </authorList>
    </citation>
    <scope>NUCLEOTIDE SEQUENCE [LARGE SCALE GENOMIC DNA]</scope>
    <source>
        <strain evidence="3 4">CCM 8938</strain>
    </source>
</reference>
<comment type="caution">
    <text evidence="3">The sequence shown here is derived from an EMBL/GenBank/DDBJ whole genome shotgun (WGS) entry which is preliminary data.</text>
</comment>
<organism evidence="3 4">
    <name type="scientific">Pedobacter fastidiosus</name>
    <dbReference type="NCBI Taxonomy" id="2765361"/>
    <lineage>
        <taxon>Bacteria</taxon>
        <taxon>Pseudomonadati</taxon>
        <taxon>Bacteroidota</taxon>
        <taxon>Sphingobacteriia</taxon>
        <taxon>Sphingobacteriales</taxon>
        <taxon>Sphingobacteriaceae</taxon>
        <taxon>Pedobacter</taxon>
    </lineage>
</organism>
<sequence length="154" mass="16406">MLKYYAILSAFSAAATTILAKIGIKGVNGNLATAIRTAVILFIARSIVLASGEISQIKTLSKNNLIFLSLSGIATGLSWIFYFKALETGDVSKVAPIDKLSVAIAMGLAFLNPQRADENQTKCIEAHLGALFSTFLAKAHLLLTTDLSLNMCNI</sequence>
<protein>
    <submittedName>
        <fullName evidence="3">EamA family transporter</fullName>
    </submittedName>
</protein>
<feature type="domain" description="EamA" evidence="2">
    <location>
        <begin position="5"/>
        <end position="111"/>
    </location>
</feature>
<evidence type="ECO:0000313" key="3">
    <source>
        <dbReference type="EMBL" id="MBC6112478.1"/>
    </source>
</evidence>
<dbReference type="SUPFAM" id="SSF103481">
    <property type="entry name" value="Multidrug resistance efflux transporter EmrE"/>
    <property type="match status" value="1"/>
</dbReference>
<keyword evidence="1" id="KW-1133">Transmembrane helix</keyword>
<accession>A0ABR7KXQ9</accession>
<evidence type="ECO:0000313" key="4">
    <source>
        <dbReference type="Proteomes" id="UP000652755"/>
    </source>
</evidence>
<feature type="transmembrane region" description="Helical" evidence="1">
    <location>
        <begin position="64"/>
        <end position="82"/>
    </location>
</feature>
<proteinExistence type="predicted"/>